<proteinExistence type="predicted"/>
<dbReference type="EMBL" id="JADFTS010000008">
    <property type="protein sequence ID" value="KAF9591983.1"/>
    <property type="molecule type" value="Genomic_DNA"/>
</dbReference>
<dbReference type="InterPro" id="IPR040256">
    <property type="entry name" value="At4g02000-like"/>
</dbReference>
<sequence length="291" mass="32723">MDGATYMKQRLDFAKVYVTIPLEFEFPSFIKLKIREKHVVIDVEYPWRPHSCSVCCFFGHSTTKCPSSPAPIRAPRSNNADVQNKAPAARVSRASNVQNAPATVWIPRARIVGVQNLTSSVPDPQVVLPSLRASGSPSAFTRDRSNALRPSSSFSGRGKEVRVFSAAQVQQAPTNQDDIILIEEELYNFQVEFNTYAALALDEDGIEDDIFENQEDPFDDQCALKGWPRLSTTDLQKLVEVTKASLEDIQRLLQASPLDIHLCNLERIRKAELCNFMLMEEYDLLQKSNTD</sequence>
<name>A0A835LDY0_9MAGN</name>
<dbReference type="PANTHER" id="PTHR31286">
    <property type="entry name" value="GLYCINE-RICH CELL WALL STRUCTURAL PROTEIN 1.8-LIKE"/>
    <property type="match status" value="1"/>
</dbReference>
<gene>
    <name evidence="1" type="ORF">IFM89_011115</name>
</gene>
<protein>
    <recommendedName>
        <fullName evidence="3">Zinc knuckle CX2CX4HX4C domain-containing protein</fullName>
    </recommendedName>
</protein>
<dbReference type="PANTHER" id="PTHR31286:SF180">
    <property type="entry name" value="OS10G0362600 PROTEIN"/>
    <property type="match status" value="1"/>
</dbReference>
<dbReference type="Proteomes" id="UP000631114">
    <property type="component" value="Unassembled WGS sequence"/>
</dbReference>
<dbReference type="AlphaFoldDB" id="A0A835LDY0"/>
<comment type="caution">
    <text evidence="1">The sequence shown here is derived from an EMBL/GenBank/DDBJ whole genome shotgun (WGS) entry which is preliminary data.</text>
</comment>
<evidence type="ECO:0008006" key="3">
    <source>
        <dbReference type="Google" id="ProtNLM"/>
    </source>
</evidence>
<evidence type="ECO:0000313" key="2">
    <source>
        <dbReference type="Proteomes" id="UP000631114"/>
    </source>
</evidence>
<accession>A0A835LDY0</accession>
<keyword evidence="2" id="KW-1185">Reference proteome</keyword>
<organism evidence="1 2">
    <name type="scientific">Coptis chinensis</name>
    <dbReference type="NCBI Taxonomy" id="261450"/>
    <lineage>
        <taxon>Eukaryota</taxon>
        <taxon>Viridiplantae</taxon>
        <taxon>Streptophyta</taxon>
        <taxon>Embryophyta</taxon>
        <taxon>Tracheophyta</taxon>
        <taxon>Spermatophyta</taxon>
        <taxon>Magnoliopsida</taxon>
        <taxon>Ranunculales</taxon>
        <taxon>Ranunculaceae</taxon>
        <taxon>Coptidoideae</taxon>
        <taxon>Coptis</taxon>
    </lineage>
</organism>
<reference evidence="1 2" key="1">
    <citation type="submission" date="2020-10" db="EMBL/GenBank/DDBJ databases">
        <title>The Coptis chinensis genome and diversification of protoberbering-type alkaloids.</title>
        <authorList>
            <person name="Wang B."/>
            <person name="Shu S."/>
            <person name="Song C."/>
            <person name="Liu Y."/>
        </authorList>
    </citation>
    <scope>NUCLEOTIDE SEQUENCE [LARGE SCALE GENOMIC DNA]</scope>
    <source>
        <strain evidence="1">HL-2020</strain>
        <tissue evidence="1">Leaf</tissue>
    </source>
</reference>
<evidence type="ECO:0000313" key="1">
    <source>
        <dbReference type="EMBL" id="KAF9591983.1"/>
    </source>
</evidence>